<name>A0A165DJX1_EXIGL</name>
<evidence type="ECO:0000256" key="1">
    <source>
        <dbReference type="SAM" id="MobiDB-lite"/>
    </source>
</evidence>
<dbReference type="Proteomes" id="UP000077266">
    <property type="component" value="Unassembled WGS sequence"/>
</dbReference>
<dbReference type="EMBL" id="KV426213">
    <property type="protein sequence ID" value="KZV84724.1"/>
    <property type="molecule type" value="Genomic_DNA"/>
</dbReference>
<proteinExistence type="predicted"/>
<protein>
    <submittedName>
        <fullName evidence="2">Uncharacterized protein</fullName>
    </submittedName>
</protein>
<gene>
    <name evidence="2" type="ORF">EXIGLDRAFT_278861</name>
</gene>
<reference evidence="2 3" key="1">
    <citation type="journal article" date="2016" name="Mol. Biol. Evol.">
        <title>Comparative Genomics of Early-Diverging Mushroom-Forming Fungi Provides Insights into the Origins of Lignocellulose Decay Capabilities.</title>
        <authorList>
            <person name="Nagy L.G."/>
            <person name="Riley R."/>
            <person name="Tritt A."/>
            <person name="Adam C."/>
            <person name="Daum C."/>
            <person name="Floudas D."/>
            <person name="Sun H."/>
            <person name="Yadav J.S."/>
            <person name="Pangilinan J."/>
            <person name="Larsson K.H."/>
            <person name="Matsuura K."/>
            <person name="Barry K."/>
            <person name="Labutti K."/>
            <person name="Kuo R."/>
            <person name="Ohm R.A."/>
            <person name="Bhattacharya S.S."/>
            <person name="Shirouzu T."/>
            <person name="Yoshinaga Y."/>
            <person name="Martin F.M."/>
            <person name="Grigoriev I.V."/>
            <person name="Hibbett D.S."/>
        </authorList>
    </citation>
    <scope>NUCLEOTIDE SEQUENCE [LARGE SCALE GENOMIC DNA]</scope>
    <source>
        <strain evidence="2 3">HHB12029</strain>
    </source>
</reference>
<keyword evidence="3" id="KW-1185">Reference proteome</keyword>
<evidence type="ECO:0000313" key="3">
    <source>
        <dbReference type="Proteomes" id="UP000077266"/>
    </source>
</evidence>
<dbReference type="AlphaFoldDB" id="A0A165DJX1"/>
<sequence>MAGAHVLVPLDSNAEGYTPIRPNRPTVRRAALPYGTERKCHDGSAKAEDQHERHRGRCFGFWGLSRFYVSLPVALAPRPHVHVAHKPTTVTLRPDSFTPTGRTAKLRLARKGHALRICESLLCGDRCQCRVRISQGIPYKHEEDTGQRVNGQELGKNTAKGTAR</sequence>
<organism evidence="2 3">
    <name type="scientific">Exidia glandulosa HHB12029</name>
    <dbReference type="NCBI Taxonomy" id="1314781"/>
    <lineage>
        <taxon>Eukaryota</taxon>
        <taxon>Fungi</taxon>
        <taxon>Dikarya</taxon>
        <taxon>Basidiomycota</taxon>
        <taxon>Agaricomycotina</taxon>
        <taxon>Agaricomycetes</taxon>
        <taxon>Auriculariales</taxon>
        <taxon>Exidiaceae</taxon>
        <taxon>Exidia</taxon>
    </lineage>
</organism>
<feature type="region of interest" description="Disordered" evidence="1">
    <location>
        <begin position="142"/>
        <end position="164"/>
    </location>
</feature>
<accession>A0A165DJX1</accession>
<dbReference type="InParanoid" id="A0A165DJX1"/>
<evidence type="ECO:0000313" key="2">
    <source>
        <dbReference type="EMBL" id="KZV84724.1"/>
    </source>
</evidence>